<dbReference type="InterPro" id="IPR000515">
    <property type="entry name" value="MetI-like"/>
</dbReference>
<dbReference type="EMBL" id="CP023563">
    <property type="protein sequence ID" value="ATG51919.1"/>
    <property type="molecule type" value="Genomic_DNA"/>
</dbReference>
<dbReference type="SUPFAM" id="SSF161098">
    <property type="entry name" value="MetI-like"/>
    <property type="match status" value="1"/>
</dbReference>
<comment type="subcellular location">
    <subcellularLocation>
        <location evidence="1 7">Cell membrane</location>
        <topology evidence="1 7">Multi-pass membrane protein</topology>
    </subcellularLocation>
</comment>
<proteinExistence type="inferred from homology"/>
<dbReference type="Gene3D" id="1.10.3720.10">
    <property type="entry name" value="MetI-like"/>
    <property type="match status" value="1"/>
</dbReference>
<evidence type="ECO:0000256" key="3">
    <source>
        <dbReference type="ARBA" id="ARBA00022475"/>
    </source>
</evidence>
<feature type="region of interest" description="Disordered" evidence="8">
    <location>
        <begin position="1"/>
        <end position="27"/>
    </location>
</feature>
<dbReference type="Pfam" id="PF00528">
    <property type="entry name" value="BPD_transp_1"/>
    <property type="match status" value="1"/>
</dbReference>
<accession>A0A291GNI8</accession>
<protein>
    <submittedName>
        <fullName evidence="10">Sugar ABC transporter permease</fullName>
    </submittedName>
</protein>
<dbReference type="InterPro" id="IPR035906">
    <property type="entry name" value="MetI-like_sf"/>
</dbReference>
<keyword evidence="3" id="KW-1003">Cell membrane</keyword>
<feature type="transmembrane region" description="Helical" evidence="7">
    <location>
        <begin position="32"/>
        <end position="52"/>
    </location>
</feature>
<dbReference type="PROSITE" id="PS50928">
    <property type="entry name" value="ABC_TM1"/>
    <property type="match status" value="1"/>
</dbReference>
<feature type="transmembrane region" description="Helical" evidence="7">
    <location>
        <begin position="58"/>
        <end position="80"/>
    </location>
</feature>
<dbReference type="Proteomes" id="UP000218165">
    <property type="component" value="Chromosome"/>
</dbReference>
<feature type="transmembrane region" description="Helical" evidence="7">
    <location>
        <begin position="178"/>
        <end position="202"/>
    </location>
</feature>
<evidence type="ECO:0000256" key="2">
    <source>
        <dbReference type="ARBA" id="ARBA00022448"/>
    </source>
</evidence>
<sequence length="317" mass="35274">MSAPPTARSSRSAPSTDAGQARRRSRRLRGSPLWPALFLAPTLLILGVFHLWPGVQTLWYSFTEWGAFGGTTFTGIANYARMLKDPEIIRSFLNTAVFTLIVMISIPIGTVLASMIERPGMRFRSLYRTLYFIPFVTMPAAVAIVWKIIFNGDFGVANWLLSLIGISGPYWLSTPPFALIAVSIVGMWSAMGFNLILLSAGVREIPRELYEAAEIDGASPLRQFFSVTVPLMTPSLFFVTIITVIQAFQQFDLIFIMLGTNNIALPETQGLVFIFYAQAFINNDKGYAAAIGILALVVIGLLTMLQFRLQKRWVHYD</sequence>
<dbReference type="SUPFAM" id="SSF160964">
    <property type="entry name" value="MalF N-terminal region-like"/>
    <property type="match status" value="1"/>
</dbReference>
<dbReference type="AlphaFoldDB" id="A0A291GNI8"/>
<dbReference type="RefSeq" id="WP_096803037.1">
    <property type="nucleotide sequence ID" value="NZ_CP023563.1"/>
</dbReference>
<dbReference type="InterPro" id="IPR051393">
    <property type="entry name" value="ABC_transporter_permease"/>
</dbReference>
<dbReference type="CDD" id="cd06261">
    <property type="entry name" value="TM_PBP2"/>
    <property type="match status" value="1"/>
</dbReference>
<evidence type="ECO:0000259" key="9">
    <source>
        <dbReference type="PROSITE" id="PS50928"/>
    </source>
</evidence>
<organism evidence="10 11">
    <name type="scientific">Brachybacterium vulturis</name>
    <dbReference type="NCBI Taxonomy" id="2017484"/>
    <lineage>
        <taxon>Bacteria</taxon>
        <taxon>Bacillati</taxon>
        <taxon>Actinomycetota</taxon>
        <taxon>Actinomycetes</taxon>
        <taxon>Micrococcales</taxon>
        <taxon>Dermabacteraceae</taxon>
        <taxon>Brachybacterium</taxon>
    </lineage>
</organism>
<reference evidence="11" key="1">
    <citation type="submission" date="2017-09" db="EMBL/GenBank/DDBJ databases">
        <title>Brachybacterium sp. VM2412.</title>
        <authorList>
            <person name="Tak E.J."/>
            <person name="Bae J.-W."/>
        </authorList>
    </citation>
    <scope>NUCLEOTIDE SEQUENCE [LARGE SCALE GENOMIC DNA]</scope>
    <source>
        <strain evidence="11">VM2412</strain>
    </source>
</reference>
<evidence type="ECO:0000313" key="11">
    <source>
        <dbReference type="Proteomes" id="UP000218165"/>
    </source>
</evidence>
<comment type="similarity">
    <text evidence="7">Belongs to the binding-protein-dependent transport system permease family.</text>
</comment>
<feature type="compositionally biased region" description="Low complexity" evidence="8">
    <location>
        <begin position="1"/>
        <end position="16"/>
    </location>
</feature>
<dbReference type="PANTHER" id="PTHR30193:SF37">
    <property type="entry name" value="INNER MEMBRANE ABC TRANSPORTER PERMEASE PROTEIN YCJO"/>
    <property type="match status" value="1"/>
</dbReference>
<feature type="domain" description="ABC transmembrane type-1" evidence="9">
    <location>
        <begin position="91"/>
        <end position="306"/>
    </location>
</feature>
<dbReference type="GO" id="GO:0055085">
    <property type="term" value="P:transmembrane transport"/>
    <property type="evidence" value="ECO:0007669"/>
    <property type="project" value="InterPro"/>
</dbReference>
<feature type="transmembrane region" description="Helical" evidence="7">
    <location>
        <begin position="223"/>
        <end position="248"/>
    </location>
</feature>
<keyword evidence="6 7" id="KW-0472">Membrane</keyword>
<name>A0A291GNI8_9MICO</name>
<keyword evidence="4 7" id="KW-0812">Transmembrane</keyword>
<gene>
    <name evidence="10" type="ORF">CFK38_10620</name>
</gene>
<dbReference type="KEGG" id="brz:CFK38_10620"/>
<keyword evidence="5 7" id="KW-1133">Transmembrane helix</keyword>
<evidence type="ECO:0000256" key="4">
    <source>
        <dbReference type="ARBA" id="ARBA00022692"/>
    </source>
</evidence>
<evidence type="ECO:0000256" key="1">
    <source>
        <dbReference type="ARBA" id="ARBA00004651"/>
    </source>
</evidence>
<feature type="transmembrane region" description="Helical" evidence="7">
    <location>
        <begin position="156"/>
        <end position="172"/>
    </location>
</feature>
<feature type="transmembrane region" description="Helical" evidence="7">
    <location>
        <begin position="128"/>
        <end position="149"/>
    </location>
</feature>
<dbReference type="OrthoDB" id="4053402at2"/>
<evidence type="ECO:0000256" key="6">
    <source>
        <dbReference type="ARBA" id="ARBA00023136"/>
    </source>
</evidence>
<feature type="transmembrane region" description="Helical" evidence="7">
    <location>
        <begin position="287"/>
        <end position="307"/>
    </location>
</feature>
<evidence type="ECO:0000256" key="8">
    <source>
        <dbReference type="SAM" id="MobiDB-lite"/>
    </source>
</evidence>
<dbReference type="GO" id="GO:0005886">
    <property type="term" value="C:plasma membrane"/>
    <property type="evidence" value="ECO:0007669"/>
    <property type="project" value="UniProtKB-SubCell"/>
</dbReference>
<keyword evidence="2 7" id="KW-0813">Transport</keyword>
<evidence type="ECO:0000256" key="5">
    <source>
        <dbReference type="ARBA" id="ARBA00022989"/>
    </source>
</evidence>
<keyword evidence="11" id="KW-1185">Reference proteome</keyword>
<feature type="transmembrane region" description="Helical" evidence="7">
    <location>
        <begin position="92"/>
        <end position="116"/>
    </location>
</feature>
<feature type="transmembrane region" description="Helical" evidence="7">
    <location>
        <begin position="254"/>
        <end position="275"/>
    </location>
</feature>
<evidence type="ECO:0000313" key="10">
    <source>
        <dbReference type="EMBL" id="ATG51919.1"/>
    </source>
</evidence>
<evidence type="ECO:0000256" key="7">
    <source>
        <dbReference type="RuleBase" id="RU363032"/>
    </source>
</evidence>
<dbReference type="PANTHER" id="PTHR30193">
    <property type="entry name" value="ABC TRANSPORTER PERMEASE PROTEIN"/>
    <property type="match status" value="1"/>
</dbReference>